<gene>
    <name evidence="2" type="ORF">Ae201684_008222</name>
</gene>
<dbReference type="InterPro" id="IPR016181">
    <property type="entry name" value="Acyl_CoA_acyltransferase"/>
</dbReference>
<name>A0A6G0X5T7_9STRA</name>
<evidence type="ECO:0000313" key="2">
    <source>
        <dbReference type="EMBL" id="KAF0735310.1"/>
    </source>
</evidence>
<dbReference type="AlphaFoldDB" id="A0A6G0X5T7"/>
<dbReference type="SUPFAM" id="SSF55729">
    <property type="entry name" value="Acyl-CoA N-acyltransferases (Nat)"/>
    <property type="match status" value="1"/>
</dbReference>
<reference evidence="2 3" key="1">
    <citation type="submission" date="2019-07" db="EMBL/GenBank/DDBJ databases">
        <title>Genomics analysis of Aphanomyces spp. identifies a new class of oomycete effector associated with host adaptation.</title>
        <authorList>
            <person name="Gaulin E."/>
        </authorList>
    </citation>
    <scope>NUCLEOTIDE SEQUENCE [LARGE SCALE GENOMIC DNA]</scope>
    <source>
        <strain evidence="2 3">ATCC 201684</strain>
    </source>
</reference>
<evidence type="ECO:0000313" key="3">
    <source>
        <dbReference type="Proteomes" id="UP000481153"/>
    </source>
</evidence>
<dbReference type="VEuPathDB" id="FungiDB:AeMF1_019486"/>
<protein>
    <recommendedName>
        <fullName evidence="1">N-acetyltransferase domain-containing protein</fullName>
    </recommendedName>
</protein>
<sequence>MITLPFQVGFRPLSRIVRHYHESEKYTLEHASANAGWICVVGVAPEGQGKGHCRRMMETAIDAMRAQGMDEIWLTTDKDVNVTIYKKLGFQVMTEKVISSSGVKSWTMKYV</sequence>
<organism evidence="2 3">
    <name type="scientific">Aphanomyces euteiches</name>
    <dbReference type="NCBI Taxonomy" id="100861"/>
    <lineage>
        <taxon>Eukaryota</taxon>
        <taxon>Sar</taxon>
        <taxon>Stramenopiles</taxon>
        <taxon>Oomycota</taxon>
        <taxon>Saprolegniomycetes</taxon>
        <taxon>Saprolegniales</taxon>
        <taxon>Verrucalvaceae</taxon>
        <taxon>Aphanomyces</taxon>
    </lineage>
</organism>
<proteinExistence type="predicted"/>
<evidence type="ECO:0000259" key="1">
    <source>
        <dbReference type="PROSITE" id="PS51186"/>
    </source>
</evidence>
<keyword evidence="3" id="KW-1185">Reference proteome</keyword>
<dbReference type="PROSITE" id="PS51186">
    <property type="entry name" value="GNAT"/>
    <property type="match status" value="1"/>
</dbReference>
<dbReference type="Gene3D" id="3.40.630.30">
    <property type="match status" value="1"/>
</dbReference>
<comment type="caution">
    <text evidence="2">The sequence shown here is derived from an EMBL/GenBank/DDBJ whole genome shotgun (WGS) entry which is preliminary data.</text>
</comment>
<accession>A0A6G0X5T7</accession>
<dbReference type="Proteomes" id="UP000481153">
    <property type="component" value="Unassembled WGS sequence"/>
</dbReference>
<feature type="domain" description="N-acetyltransferase" evidence="1">
    <location>
        <begin position="36"/>
        <end position="111"/>
    </location>
</feature>
<dbReference type="InterPro" id="IPR000182">
    <property type="entry name" value="GNAT_dom"/>
</dbReference>
<dbReference type="CDD" id="cd04301">
    <property type="entry name" value="NAT_SF"/>
    <property type="match status" value="1"/>
</dbReference>
<dbReference type="Pfam" id="PF13527">
    <property type="entry name" value="Acetyltransf_9"/>
    <property type="match status" value="1"/>
</dbReference>
<dbReference type="EMBL" id="VJMJ01000100">
    <property type="protein sequence ID" value="KAF0735310.1"/>
    <property type="molecule type" value="Genomic_DNA"/>
</dbReference>
<dbReference type="GO" id="GO:0016747">
    <property type="term" value="F:acyltransferase activity, transferring groups other than amino-acyl groups"/>
    <property type="evidence" value="ECO:0007669"/>
    <property type="project" value="InterPro"/>
</dbReference>